<keyword evidence="2" id="KW-0472">Membrane</keyword>
<keyword evidence="2" id="KW-1133">Transmembrane helix</keyword>
<feature type="region of interest" description="Disordered" evidence="1">
    <location>
        <begin position="1052"/>
        <end position="1139"/>
    </location>
</feature>
<evidence type="ECO:0000256" key="1">
    <source>
        <dbReference type="SAM" id="MobiDB-lite"/>
    </source>
</evidence>
<feature type="region of interest" description="Disordered" evidence="1">
    <location>
        <begin position="1153"/>
        <end position="1294"/>
    </location>
</feature>
<feature type="compositionally biased region" description="Polar residues" evidence="1">
    <location>
        <begin position="974"/>
        <end position="986"/>
    </location>
</feature>
<feature type="compositionally biased region" description="Polar residues" evidence="1">
    <location>
        <begin position="671"/>
        <end position="690"/>
    </location>
</feature>
<name>A0A7S2LX76_9STRA</name>
<dbReference type="EMBL" id="HBGZ01023702">
    <property type="protein sequence ID" value="CAD9618741.1"/>
    <property type="molecule type" value="Transcribed_RNA"/>
</dbReference>
<evidence type="ECO:0008006" key="4">
    <source>
        <dbReference type="Google" id="ProtNLM"/>
    </source>
</evidence>
<evidence type="ECO:0000256" key="2">
    <source>
        <dbReference type="SAM" id="Phobius"/>
    </source>
</evidence>
<accession>A0A7S2LX76</accession>
<feature type="compositionally biased region" description="Low complexity" evidence="1">
    <location>
        <begin position="956"/>
        <end position="968"/>
    </location>
</feature>
<proteinExistence type="predicted"/>
<feature type="compositionally biased region" description="Low complexity" evidence="1">
    <location>
        <begin position="534"/>
        <end position="545"/>
    </location>
</feature>
<feature type="compositionally biased region" description="Polar residues" evidence="1">
    <location>
        <begin position="565"/>
        <end position="574"/>
    </location>
</feature>
<feature type="compositionally biased region" description="Basic and acidic residues" evidence="1">
    <location>
        <begin position="190"/>
        <end position="201"/>
    </location>
</feature>
<gene>
    <name evidence="3" type="ORF">SMAR0320_LOCUS16839</name>
</gene>
<reference evidence="3" key="1">
    <citation type="submission" date="2021-01" db="EMBL/GenBank/DDBJ databases">
        <authorList>
            <person name="Corre E."/>
            <person name="Pelletier E."/>
            <person name="Niang G."/>
            <person name="Scheremetjew M."/>
            <person name="Finn R."/>
            <person name="Kale V."/>
            <person name="Holt S."/>
            <person name="Cochrane G."/>
            <person name="Meng A."/>
            <person name="Brown T."/>
            <person name="Cohen L."/>
        </authorList>
    </citation>
    <scope>NUCLEOTIDE SEQUENCE</scope>
    <source>
        <strain evidence="3">SM1012Den-03</strain>
    </source>
</reference>
<protein>
    <recommendedName>
        <fullName evidence="4">Transmembrane protein</fullName>
    </recommendedName>
</protein>
<sequence>MRSITPSTPFVQSTTNTIVTNSSHNSTIQHTILPLNNDGNDDALSNTTAPTTTTTPTKFFLSMSKRKLTIMIILSLLLPLVGVYCMSVFHPWIDWLGGALLFCSSEDDADASSIAAAVHVDGDGASFNGTALVKKDHMLHHHSANSFVKEERNNGQFSSCPSFVEHHGTRSEVTPRQIDGMEDYDIVVNDKDGVGEDGVPHEEEEEGSTSNNDAPSNDNDDVICINCHALFRIHVDVSYLSSTAAIESSLVMMNTTQEKKNWFITLKDVTYDNDELMYVYQMDRPLDLHCGSSATASAVHRSNDVVCDHSSSSNKGGCNDDTNHNSHVYLQKCQSTAIIEVPYTSFSSSSSRYNSSNNYHEVINERIILVSLLREWSSSSSSSSQSSEVIMMAKKRRIVDQWMITIVVPNENGGGRRGVVHSSSIHSAKLRDMVKYDNSIVSKELSKESEAFTGESASSSSSSSSTMNEVIIACLVGVLCGLAILAIAFKFVDQDEEEEEEEEEELMTTPGILALQHAIRGSNSFERSDDGEGESPQQEQQLSPQYESNQDRSPSEEQLEAWSAIEQSTPTNLSPLFDDEAETNERASNHHDEADGTEIDDTIQEQSEGFEEVDESRHDDDEESEVEGSIQDQSEEDTHALDEDEAATEMIGEDEETPPTSNKTNKRSTAPRRNSLENIIQEQNESTAISSPLFYSPKYQSNETAPLPHSNTSSVYDQVEHADGTDSNPTTSVEPAIMLLSNRAETNQPPIDYRSEWNEFGAFVHDREVLNADDNKAAATCAGTEEETVHEAKDDPALSGVSKRLFATSKQTTDEVEKALSIHEEVDEVATASSIHEECEEVDESMFLPNVNVQAEANASPPNFQEQRNIEAQAIASPPKIHRAPMESNAIASLDLNPVNKPTASSDDLVQANVQAEAKAFGSPLAEPLPNSQQSINLQSDSPSEMAIAANASATSNKSPPVSSPSNKAYPTLKSVNTPPTAPMSSSKEDDSPVSCASAASFTKASVEEKSAAKFEVAPGNLGNSSSITAAQQLPASPSPESHHDLSYVNQSLSLSSSPSVTSPPRKSNSPSVTSDPRFSPGGWNNSDIGSNDEVRQRKRRSLPFVSREDTSRAGKENASSNSRTPLSAKASKYSPSSTVAATVAEFAVPRKQNGLAWRAERPVPVPSGGAGQNKRLGGSPAHFEPRGASTKGDKSNDEAIDFMNGADLSSQNDDSEPNGSSRSGKRSRSSRGSNKNTSRKRKTKVEKKLLATIKTSDKHKPPSGLSSLSQRLNEEMWEHSQSQSSSSNKIYDV</sequence>
<feature type="compositionally biased region" description="Low complexity" evidence="1">
    <location>
        <begin position="1052"/>
        <end position="1068"/>
    </location>
</feature>
<organism evidence="3">
    <name type="scientific">Skeletonema marinoi</name>
    <dbReference type="NCBI Taxonomy" id="267567"/>
    <lineage>
        <taxon>Eukaryota</taxon>
        <taxon>Sar</taxon>
        <taxon>Stramenopiles</taxon>
        <taxon>Ochrophyta</taxon>
        <taxon>Bacillariophyta</taxon>
        <taxon>Coscinodiscophyceae</taxon>
        <taxon>Thalassiosirophycidae</taxon>
        <taxon>Thalassiosirales</taxon>
        <taxon>Skeletonemataceae</taxon>
        <taxon>Skeletonema</taxon>
        <taxon>Skeletonema marinoi-dohrnii complex</taxon>
    </lineage>
</organism>
<feature type="region of interest" description="Disordered" evidence="1">
    <location>
        <begin position="952"/>
        <end position="1000"/>
    </location>
</feature>
<feature type="compositionally biased region" description="Polar residues" evidence="1">
    <location>
        <begin position="1069"/>
        <end position="1090"/>
    </location>
</feature>
<feature type="compositionally biased region" description="Acidic residues" evidence="1">
    <location>
        <begin position="595"/>
        <end position="626"/>
    </location>
</feature>
<feature type="compositionally biased region" description="Acidic residues" evidence="1">
    <location>
        <begin position="642"/>
        <end position="657"/>
    </location>
</feature>
<feature type="compositionally biased region" description="Polar residues" evidence="1">
    <location>
        <begin position="698"/>
        <end position="716"/>
    </location>
</feature>
<feature type="region of interest" description="Disordered" evidence="1">
    <location>
        <begin position="190"/>
        <end position="217"/>
    </location>
</feature>
<feature type="region of interest" description="Disordered" evidence="1">
    <location>
        <begin position="523"/>
        <end position="733"/>
    </location>
</feature>
<keyword evidence="2" id="KW-0812">Transmembrane</keyword>
<feature type="compositionally biased region" description="Low complexity" evidence="1">
    <location>
        <begin position="208"/>
        <end position="217"/>
    </location>
</feature>
<feature type="transmembrane region" description="Helical" evidence="2">
    <location>
        <begin position="68"/>
        <end position="93"/>
    </location>
</feature>
<feature type="compositionally biased region" description="Basic and acidic residues" evidence="1">
    <location>
        <begin position="1107"/>
        <end position="1116"/>
    </location>
</feature>
<feature type="compositionally biased region" description="Basic and acidic residues" evidence="1">
    <location>
        <begin position="583"/>
        <end position="594"/>
    </location>
</feature>
<evidence type="ECO:0000313" key="3">
    <source>
        <dbReference type="EMBL" id="CAD9618741.1"/>
    </source>
</evidence>